<dbReference type="InterPro" id="IPR012337">
    <property type="entry name" value="RNaseH-like_sf"/>
</dbReference>
<evidence type="ECO:0000259" key="2">
    <source>
        <dbReference type="Pfam" id="PF16473"/>
    </source>
</evidence>
<keyword evidence="4" id="KW-1185">Reference proteome</keyword>
<keyword evidence="1" id="KW-0378">Hydrolase</keyword>
<dbReference type="EMBL" id="MBLM01000123">
    <property type="protein sequence ID" value="OHV35141.1"/>
    <property type="molecule type" value="Genomic_DNA"/>
</dbReference>
<comment type="function">
    <text evidence="1">Exonuclease that cleaves single-stranded 3' overhangs of double-stranded RNA.</text>
</comment>
<feature type="domain" description="3'-5' exoribonuclease Rv2179c-like" evidence="2">
    <location>
        <begin position="4"/>
        <end position="159"/>
    </location>
</feature>
<comment type="subunit">
    <text evidence="1">Homodimer.</text>
</comment>
<gene>
    <name evidence="3" type="ORF">CC117_20270</name>
</gene>
<protein>
    <recommendedName>
        <fullName evidence="1">3'-5' exoribonuclease</fullName>
        <ecNumber evidence="1">3.1.13.-</ecNumber>
    </recommendedName>
</protein>
<comment type="caution">
    <text evidence="3">The sequence shown here is derived from an EMBL/GenBank/DDBJ whole genome shotgun (WGS) entry which is preliminary data.</text>
</comment>
<evidence type="ECO:0000313" key="4">
    <source>
        <dbReference type="Proteomes" id="UP000179627"/>
    </source>
</evidence>
<dbReference type="GO" id="GO:0008408">
    <property type="term" value="F:3'-5' exonuclease activity"/>
    <property type="evidence" value="ECO:0007669"/>
    <property type="project" value="InterPro"/>
</dbReference>
<dbReference type="HAMAP" id="MF_00977">
    <property type="entry name" value="3_5_Exoribonuc_actinobact"/>
    <property type="match status" value="1"/>
</dbReference>
<dbReference type="AlphaFoldDB" id="A0A1S1QNY6"/>
<dbReference type="InterPro" id="IPR036397">
    <property type="entry name" value="RNaseH_sf"/>
</dbReference>
<proteinExistence type="inferred from homology"/>
<accession>A0A1S1QNY6</accession>
<dbReference type="GO" id="GO:0004532">
    <property type="term" value="F:RNA exonuclease activity"/>
    <property type="evidence" value="ECO:0007669"/>
    <property type="project" value="UniProtKB-UniRule"/>
</dbReference>
<dbReference type="EC" id="3.1.13.-" evidence="1"/>
<dbReference type="GO" id="GO:0003676">
    <property type="term" value="F:nucleic acid binding"/>
    <property type="evidence" value="ECO:0007669"/>
    <property type="project" value="InterPro"/>
</dbReference>
<dbReference type="NCBIfam" id="NF033638">
    <property type="entry name" value="RNase_AS"/>
    <property type="match status" value="1"/>
</dbReference>
<dbReference type="Pfam" id="PF16473">
    <property type="entry name" value="Rv2179c-like"/>
    <property type="match status" value="1"/>
</dbReference>
<keyword evidence="1" id="KW-0540">Nuclease</keyword>
<dbReference type="RefSeq" id="WP_071085866.1">
    <property type="nucleotide sequence ID" value="NZ_MBLM01000123.1"/>
</dbReference>
<sequence>MGARFFYDTEFIERDEAGHHWLDLVSIGIVSEDGAREFYAVSTEFDPSYAVPWVRRNVLDRLPSPSSPVWMSRERIRDEVARFLITDGAPELWAWYAAYDHVALCQLFGKMPALPRRMPRFTHDLRQLWEDVGSPALPPPPPDAHDALADARHNLARWEILVPLRARVMAGTQPA</sequence>
<dbReference type="SUPFAM" id="SSF53098">
    <property type="entry name" value="Ribonuclease H-like"/>
    <property type="match status" value="1"/>
</dbReference>
<feature type="region of interest" description="RNA binding" evidence="1">
    <location>
        <begin position="8"/>
        <end position="11"/>
    </location>
</feature>
<keyword evidence="1" id="KW-0460">Magnesium</keyword>
<keyword evidence="1" id="KW-0269">Exonuclease</keyword>
<evidence type="ECO:0000256" key="1">
    <source>
        <dbReference type="HAMAP-Rule" id="MF_00977"/>
    </source>
</evidence>
<dbReference type="Proteomes" id="UP000179627">
    <property type="component" value="Unassembled WGS sequence"/>
</dbReference>
<name>A0A1S1QNY6_9ACTN</name>
<feature type="binding site" evidence="1">
    <location>
        <position position="8"/>
    </location>
    <ligand>
        <name>Mg(2+)</name>
        <dbReference type="ChEBI" id="CHEBI:18420"/>
        <note>catalytic</note>
    </ligand>
</feature>
<dbReference type="InterPro" id="IPR030853">
    <property type="entry name" value="3_5_Exoribonuc_actinobac"/>
</dbReference>
<dbReference type="OrthoDB" id="4640719at2"/>
<comment type="cofactor">
    <cofactor evidence="1">
        <name>Mg(2+)</name>
        <dbReference type="ChEBI" id="CHEBI:18420"/>
    </cofactor>
    <text evidence="1">Binds 1 Mg(2+) ion per subunit.</text>
</comment>
<organism evidence="3 4">
    <name type="scientific">Parafrankia colletiae</name>
    <dbReference type="NCBI Taxonomy" id="573497"/>
    <lineage>
        <taxon>Bacteria</taxon>
        <taxon>Bacillati</taxon>
        <taxon>Actinomycetota</taxon>
        <taxon>Actinomycetes</taxon>
        <taxon>Frankiales</taxon>
        <taxon>Frankiaceae</taxon>
        <taxon>Parafrankia</taxon>
    </lineage>
</organism>
<dbReference type="GO" id="GO:0000287">
    <property type="term" value="F:magnesium ion binding"/>
    <property type="evidence" value="ECO:0007669"/>
    <property type="project" value="UniProtKB-UniRule"/>
</dbReference>
<reference evidence="4" key="1">
    <citation type="submission" date="2016-07" db="EMBL/GenBank/DDBJ databases">
        <title>Sequence Frankia sp. strain CcI1.17.</title>
        <authorList>
            <person name="Ghodhbane-Gtari F."/>
            <person name="Swanson E."/>
            <person name="Gueddou A."/>
            <person name="Morris K."/>
            <person name="Hezbri K."/>
            <person name="Ktari A."/>
            <person name="Nouioui I."/>
            <person name="Abebe-Akele F."/>
            <person name="Simpson S."/>
            <person name="Thomas K."/>
            <person name="Gtari M."/>
            <person name="Tisa L.S."/>
            <person name="Hurst S."/>
        </authorList>
    </citation>
    <scope>NUCLEOTIDE SEQUENCE [LARGE SCALE GENOMIC DNA]</scope>
    <source>
        <strain evidence="4">Cc1.17</strain>
    </source>
</reference>
<keyword evidence="1" id="KW-0479">Metal-binding</keyword>
<dbReference type="InterPro" id="IPR033390">
    <property type="entry name" value="Rv2179c-like"/>
</dbReference>
<evidence type="ECO:0000313" key="3">
    <source>
        <dbReference type="EMBL" id="OHV35141.1"/>
    </source>
</evidence>
<dbReference type="Gene3D" id="3.30.420.10">
    <property type="entry name" value="Ribonuclease H-like superfamily/Ribonuclease H"/>
    <property type="match status" value="1"/>
</dbReference>